<keyword evidence="2" id="KW-1185">Reference proteome</keyword>
<reference evidence="2" key="1">
    <citation type="journal article" date="2023" name="G3 (Bethesda)">
        <title>Genome assembly and association tests identify interacting loci associated with vigor, precocity, and sex in interspecific pistachio rootstocks.</title>
        <authorList>
            <person name="Palmer W."/>
            <person name="Jacygrad E."/>
            <person name="Sagayaradj S."/>
            <person name="Cavanaugh K."/>
            <person name="Han R."/>
            <person name="Bertier L."/>
            <person name="Beede B."/>
            <person name="Kafkas S."/>
            <person name="Golino D."/>
            <person name="Preece J."/>
            <person name="Michelmore R."/>
        </authorList>
    </citation>
    <scope>NUCLEOTIDE SEQUENCE [LARGE SCALE GENOMIC DNA]</scope>
</reference>
<dbReference type="EMBL" id="CM047750">
    <property type="protein sequence ID" value="KAJ0007042.1"/>
    <property type="molecule type" value="Genomic_DNA"/>
</dbReference>
<proteinExistence type="predicted"/>
<evidence type="ECO:0000313" key="2">
    <source>
        <dbReference type="Proteomes" id="UP001163603"/>
    </source>
</evidence>
<accession>A0ACC0WY32</accession>
<protein>
    <submittedName>
        <fullName evidence="1">Uncharacterized protein</fullName>
    </submittedName>
</protein>
<comment type="caution">
    <text evidence="1">The sequence shown here is derived from an EMBL/GenBank/DDBJ whole genome shotgun (WGS) entry which is preliminary data.</text>
</comment>
<sequence length="653" mass="71953">MKKPTKMAQPQTYTNNPFDILTEEIIFTILDHLNSHPFAKKSFSLTCKTFYLIESRHRRTLKPFCTQLLERTSFRYPFIAQLDLSLCAQVDDNALNIVSSSSTWKSSLWGVNLSKSRLFSEVGLSSLCVNCVNLVEIDLSNMSEMGDVAAVAIAEAKNLESLWLARCKLITDMGIARIAIGCRKLRLLCLKWCLRIGDLGVGLVALKCKEIRTLDLSYLPITEQCLRSVMQLQYLEDLILEGCYGIDDDGLATLEQSCKPLKVLNMSNCQNISHVGFSCLTNGAVSLQQLTLAYSFAFTADLSKCLQNFPALQSVKFDGCSVTCSGITAIGNWCASLTELSLRACSGLTDEQLSFVVQSHKELKKLDITCCCKITYVSIDSITNSCTSLTSLRMECCSSVSKEAFVLIGQHCRYLEELDVTDNEVDDEGLKSISRCSKLLNLKLGICSNITDNGLTHVGKGCSMLKELDLYRSTGITDVGIAAISHGCSSLEEVNIAYNDRITDASLTSLSKCSSLKVLEIRGCTHVSSVGLLSIAMGCRQLTVLDIKKCFNINDNAMLPLALYSQNLKQINLSYCSVTDTGLVTLANINRLQNMTILHLMGLTPNGLTAALLSCRGLKKVKLHASFKPLLPRSFLGYMEAHGCVFQWRDKAF</sequence>
<dbReference type="Proteomes" id="UP001163603">
    <property type="component" value="Chromosome 15"/>
</dbReference>
<evidence type="ECO:0000313" key="1">
    <source>
        <dbReference type="EMBL" id="KAJ0007042.1"/>
    </source>
</evidence>
<name>A0ACC0WY32_9ROSI</name>
<gene>
    <name evidence="1" type="ORF">Pint_30720</name>
</gene>
<organism evidence="1 2">
    <name type="scientific">Pistacia integerrima</name>
    <dbReference type="NCBI Taxonomy" id="434235"/>
    <lineage>
        <taxon>Eukaryota</taxon>
        <taxon>Viridiplantae</taxon>
        <taxon>Streptophyta</taxon>
        <taxon>Embryophyta</taxon>
        <taxon>Tracheophyta</taxon>
        <taxon>Spermatophyta</taxon>
        <taxon>Magnoliopsida</taxon>
        <taxon>eudicotyledons</taxon>
        <taxon>Gunneridae</taxon>
        <taxon>Pentapetalae</taxon>
        <taxon>rosids</taxon>
        <taxon>malvids</taxon>
        <taxon>Sapindales</taxon>
        <taxon>Anacardiaceae</taxon>
        <taxon>Pistacia</taxon>
    </lineage>
</organism>